<dbReference type="AlphaFoldDB" id="A0ABD2Q9Y1"/>
<dbReference type="Proteomes" id="UP001626550">
    <property type="component" value="Unassembled WGS sequence"/>
</dbReference>
<accession>A0ABD2Q9Y1</accession>
<comment type="caution">
    <text evidence="1">The sequence shown here is derived from an EMBL/GenBank/DDBJ whole genome shotgun (WGS) entry which is preliminary data.</text>
</comment>
<proteinExistence type="predicted"/>
<name>A0ABD2Q9Y1_9PLAT</name>
<sequence length="66" mass="7642">MRKLTIISPACGAGMRCKQAVRDLVRAKWDCYLHDVEKQQHPSQKLQDEKLGEQQRPAWEILLPAK</sequence>
<protein>
    <submittedName>
        <fullName evidence="1">Uncharacterized protein</fullName>
    </submittedName>
</protein>
<gene>
    <name evidence="1" type="ORF">Ciccas_005142</name>
</gene>
<keyword evidence="2" id="KW-1185">Reference proteome</keyword>
<evidence type="ECO:0000313" key="1">
    <source>
        <dbReference type="EMBL" id="KAL3316213.1"/>
    </source>
</evidence>
<dbReference type="EMBL" id="JBJKFK010000580">
    <property type="protein sequence ID" value="KAL3316213.1"/>
    <property type="molecule type" value="Genomic_DNA"/>
</dbReference>
<evidence type="ECO:0000313" key="2">
    <source>
        <dbReference type="Proteomes" id="UP001626550"/>
    </source>
</evidence>
<reference evidence="1 2" key="1">
    <citation type="submission" date="2024-11" db="EMBL/GenBank/DDBJ databases">
        <title>Adaptive evolution of stress response genes in parasites aligns with host niche diversity.</title>
        <authorList>
            <person name="Hahn C."/>
            <person name="Resl P."/>
        </authorList>
    </citation>
    <scope>NUCLEOTIDE SEQUENCE [LARGE SCALE GENOMIC DNA]</scope>
    <source>
        <strain evidence="1">EGGRZ-B1_66</strain>
        <tissue evidence="1">Body</tissue>
    </source>
</reference>
<organism evidence="1 2">
    <name type="scientific">Cichlidogyrus casuarinus</name>
    <dbReference type="NCBI Taxonomy" id="1844966"/>
    <lineage>
        <taxon>Eukaryota</taxon>
        <taxon>Metazoa</taxon>
        <taxon>Spiralia</taxon>
        <taxon>Lophotrochozoa</taxon>
        <taxon>Platyhelminthes</taxon>
        <taxon>Monogenea</taxon>
        <taxon>Monopisthocotylea</taxon>
        <taxon>Dactylogyridea</taxon>
        <taxon>Ancyrocephalidae</taxon>
        <taxon>Cichlidogyrus</taxon>
    </lineage>
</organism>